<feature type="chain" id="PRO_5047006871" description="Lipoprotein" evidence="2">
    <location>
        <begin position="22"/>
        <end position="148"/>
    </location>
</feature>
<comment type="caution">
    <text evidence="3">The sequence shown here is derived from an EMBL/GenBank/DDBJ whole genome shotgun (WGS) entry which is preliminary data.</text>
</comment>
<reference evidence="4" key="1">
    <citation type="journal article" date="2019" name="Int. J. Syst. Evol. Microbiol.">
        <title>The Global Catalogue of Microorganisms (GCM) 10K type strain sequencing project: providing services to taxonomists for standard genome sequencing and annotation.</title>
        <authorList>
            <consortium name="The Broad Institute Genomics Platform"/>
            <consortium name="The Broad Institute Genome Sequencing Center for Infectious Disease"/>
            <person name="Wu L."/>
            <person name="Ma J."/>
        </authorList>
    </citation>
    <scope>NUCLEOTIDE SEQUENCE [LARGE SCALE GENOMIC DNA]</scope>
    <source>
        <strain evidence="4">CGMCC 1.5362</strain>
    </source>
</reference>
<evidence type="ECO:0000256" key="1">
    <source>
        <dbReference type="SAM" id="MobiDB-lite"/>
    </source>
</evidence>
<dbReference type="PROSITE" id="PS51257">
    <property type="entry name" value="PROKAR_LIPOPROTEIN"/>
    <property type="match status" value="1"/>
</dbReference>
<keyword evidence="4" id="KW-1185">Reference proteome</keyword>
<name>A0ABQ2FB49_9MICO</name>
<keyword evidence="2" id="KW-0732">Signal</keyword>
<sequence>MTRRHAGTSVAALLAGTLALAACGTQTVDDTDRTVSQADVAEDARKARLAARPSTLTAADLSEDVRKARLQAFPETAGMEVPPAGLTPRKGGAAHTGIPRAEMADEGKVTAPHTGIPRAEMADEDSSGTGGTGTRVDGADIGWPGDGR</sequence>
<evidence type="ECO:0000313" key="4">
    <source>
        <dbReference type="Proteomes" id="UP000662111"/>
    </source>
</evidence>
<accession>A0ABQ2FB49</accession>
<evidence type="ECO:0000313" key="3">
    <source>
        <dbReference type="EMBL" id="GGK71564.1"/>
    </source>
</evidence>
<feature type="region of interest" description="Disordered" evidence="1">
    <location>
        <begin position="73"/>
        <end position="148"/>
    </location>
</feature>
<protein>
    <recommendedName>
        <fullName evidence="5">Lipoprotein</fullName>
    </recommendedName>
</protein>
<gene>
    <name evidence="3" type="ORF">GCM10011509_20070</name>
</gene>
<dbReference type="EMBL" id="BMLB01000004">
    <property type="protein sequence ID" value="GGK71564.1"/>
    <property type="molecule type" value="Genomic_DNA"/>
</dbReference>
<dbReference type="Proteomes" id="UP000662111">
    <property type="component" value="Unassembled WGS sequence"/>
</dbReference>
<feature type="signal peptide" evidence="2">
    <location>
        <begin position="1"/>
        <end position="21"/>
    </location>
</feature>
<organism evidence="3 4">
    <name type="scientific">Ornithinimicrobium pekingense</name>
    <dbReference type="NCBI Taxonomy" id="384677"/>
    <lineage>
        <taxon>Bacteria</taxon>
        <taxon>Bacillati</taxon>
        <taxon>Actinomycetota</taxon>
        <taxon>Actinomycetes</taxon>
        <taxon>Micrococcales</taxon>
        <taxon>Ornithinimicrobiaceae</taxon>
        <taxon>Ornithinimicrobium</taxon>
    </lineage>
</organism>
<dbReference type="RefSeq" id="WP_156875832.1">
    <property type="nucleotide sequence ID" value="NZ_BMLB01000004.1"/>
</dbReference>
<proteinExistence type="predicted"/>
<evidence type="ECO:0000256" key="2">
    <source>
        <dbReference type="SAM" id="SignalP"/>
    </source>
</evidence>
<evidence type="ECO:0008006" key="5">
    <source>
        <dbReference type="Google" id="ProtNLM"/>
    </source>
</evidence>